<dbReference type="RefSeq" id="WP_069416422.1">
    <property type="nucleotide sequence ID" value="NZ_JACKUL010000024.1"/>
</dbReference>
<evidence type="ECO:0000256" key="4">
    <source>
        <dbReference type="ARBA" id="ARBA00022989"/>
    </source>
</evidence>
<dbReference type="Gene3D" id="1.20.1250.20">
    <property type="entry name" value="MFS general substrate transporter like domains"/>
    <property type="match status" value="1"/>
</dbReference>
<dbReference type="GO" id="GO:0042128">
    <property type="term" value="P:nitrate assimilation"/>
    <property type="evidence" value="ECO:0007669"/>
    <property type="project" value="UniProtKB-KW"/>
</dbReference>
<accession>A0A1E3RAQ7</accession>
<name>A0A1E3RAQ7_MYCFV</name>
<feature type="transmembrane region" description="Helical" evidence="7">
    <location>
        <begin position="102"/>
        <end position="121"/>
    </location>
</feature>
<keyword evidence="10" id="KW-1185">Reference proteome</keyword>
<dbReference type="PROSITE" id="PS50850">
    <property type="entry name" value="MFS"/>
    <property type="match status" value="1"/>
</dbReference>
<proteinExistence type="inferred from homology"/>
<dbReference type="OrthoDB" id="9771451at2"/>
<feature type="transmembrane region" description="Helical" evidence="7">
    <location>
        <begin position="434"/>
        <end position="454"/>
    </location>
</feature>
<dbReference type="SUPFAM" id="SSF103473">
    <property type="entry name" value="MFS general substrate transporter"/>
    <property type="match status" value="1"/>
</dbReference>
<feature type="transmembrane region" description="Helical" evidence="7">
    <location>
        <begin position="240"/>
        <end position="260"/>
    </location>
</feature>
<dbReference type="CDD" id="cd17341">
    <property type="entry name" value="MFS_NRT2_like"/>
    <property type="match status" value="1"/>
</dbReference>
<organism evidence="9 10">
    <name type="scientific">Mycolicibacterium flavescens</name>
    <name type="common">Mycobacterium flavescens</name>
    <dbReference type="NCBI Taxonomy" id="1776"/>
    <lineage>
        <taxon>Bacteria</taxon>
        <taxon>Bacillati</taxon>
        <taxon>Actinomycetota</taxon>
        <taxon>Actinomycetes</taxon>
        <taxon>Mycobacteriales</taxon>
        <taxon>Mycobacteriaceae</taxon>
        <taxon>Mycolicibacterium</taxon>
    </lineage>
</organism>
<feature type="transmembrane region" description="Helical" evidence="7">
    <location>
        <begin position="345"/>
        <end position="363"/>
    </location>
</feature>
<evidence type="ECO:0000313" key="10">
    <source>
        <dbReference type="Proteomes" id="UP000094053"/>
    </source>
</evidence>
<dbReference type="EMBL" id="MIHA01000026">
    <property type="protein sequence ID" value="ODQ86998.1"/>
    <property type="molecule type" value="Genomic_DNA"/>
</dbReference>
<reference evidence="10" key="1">
    <citation type="submission" date="2016-09" db="EMBL/GenBank/DDBJ databases">
        <authorList>
            <person name="Greninger A.L."/>
            <person name="Jerome K.R."/>
            <person name="Mcnair B."/>
            <person name="Wallis C."/>
            <person name="Fang F."/>
        </authorList>
    </citation>
    <scope>NUCLEOTIDE SEQUENCE [LARGE SCALE GENOMIC DNA]</scope>
    <source>
        <strain evidence="10">M6</strain>
    </source>
</reference>
<evidence type="ECO:0000259" key="8">
    <source>
        <dbReference type="PROSITE" id="PS50850"/>
    </source>
</evidence>
<feature type="transmembrane region" description="Helical" evidence="7">
    <location>
        <begin position="312"/>
        <end position="333"/>
    </location>
</feature>
<evidence type="ECO:0000256" key="5">
    <source>
        <dbReference type="ARBA" id="ARBA00023063"/>
    </source>
</evidence>
<feature type="transmembrane region" description="Helical" evidence="7">
    <location>
        <begin position="280"/>
        <end position="300"/>
    </location>
</feature>
<dbReference type="InterPro" id="IPR020846">
    <property type="entry name" value="MFS_dom"/>
</dbReference>
<dbReference type="GO" id="GO:0005886">
    <property type="term" value="C:plasma membrane"/>
    <property type="evidence" value="ECO:0007669"/>
    <property type="project" value="UniProtKB-SubCell"/>
</dbReference>
<dbReference type="PANTHER" id="PTHR23515">
    <property type="entry name" value="HIGH-AFFINITY NITRATE TRANSPORTER 2.3"/>
    <property type="match status" value="1"/>
</dbReference>
<feature type="transmembrane region" description="Helical" evidence="7">
    <location>
        <begin position="36"/>
        <end position="61"/>
    </location>
</feature>
<dbReference type="Proteomes" id="UP000094053">
    <property type="component" value="Unassembled WGS sequence"/>
</dbReference>
<evidence type="ECO:0000256" key="1">
    <source>
        <dbReference type="ARBA" id="ARBA00004651"/>
    </source>
</evidence>
<dbReference type="GO" id="GO:0015112">
    <property type="term" value="F:nitrate transmembrane transporter activity"/>
    <property type="evidence" value="ECO:0007669"/>
    <property type="project" value="InterPro"/>
</dbReference>
<dbReference type="InterPro" id="IPR044772">
    <property type="entry name" value="NO3_transporter"/>
</dbReference>
<dbReference type="STRING" id="1776.BHQ18_25375"/>
<evidence type="ECO:0000313" key="9">
    <source>
        <dbReference type="EMBL" id="ODQ86998.1"/>
    </source>
</evidence>
<feature type="transmembrane region" description="Helical" evidence="7">
    <location>
        <begin position="200"/>
        <end position="220"/>
    </location>
</feature>
<feature type="transmembrane region" description="Helical" evidence="7">
    <location>
        <begin position="127"/>
        <end position="146"/>
    </location>
</feature>
<keyword evidence="6 7" id="KW-0472">Membrane</keyword>
<feature type="transmembrane region" description="Helical" evidence="7">
    <location>
        <begin position="73"/>
        <end position="90"/>
    </location>
</feature>
<gene>
    <name evidence="9" type="ORF">BHQ18_25375</name>
</gene>
<dbReference type="AlphaFoldDB" id="A0A1E3RAQ7"/>
<keyword evidence="4 7" id="KW-1133">Transmembrane helix</keyword>
<keyword evidence="5" id="KW-0534">Nitrate assimilation</keyword>
<dbReference type="Pfam" id="PF07690">
    <property type="entry name" value="MFS_1"/>
    <property type="match status" value="1"/>
</dbReference>
<protein>
    <submittedName>
        <fullName evidence="9">MFS transporter</fullName>
    </submittedName>
</protein>
<evidence type="ECO:0000256" key="6">
    <source>
        <dbReference type="ARBA" id="ARBA00023136"/>
    </source>
</evidence>
<evidence type="ECO:0000256" key="3">
    <source>
        <dbReference type="ARBA" id="ARBA00022692"/>
    </source>
</evidence>
<dbReference type="InterPro" id="IPR011701">
    <property type="entry name" value="MFS"/>
</dbReference>
<evidence type="ECO:0000256" key="7">
    <source>
        <dbReference type="SAM" id="Phobius"/>
    </source>
</evidence>
<feature type="transmembrane region" description="Helical" evidence="7">
    <location>
        <begin position="167"/>
        <end position="188"/>
    </location>
</feature>
<evidence type="ECO:0000256" key="2">
    <source>
        <dbReference type="ARBA" id="ARBA00008432"/>
    </source>
</evidence>
<comment type="subcellular location">
    <subcellularLocation>
        <location evidence="1">Cell membrane</location>
        <topology evidence="1">Multi-pass membrane protein</topology>
    </subcellularLocation>
</comment>
<comment type="similarity">
    <text evidence="2">Belongs to the major facilitator superfamily. Nitrate/nitrite porter (TC 2.A.1.8) family.</text>
</comment>
<sequence length="476" mass="50055">MKTASRTIEHWDAEDVEAWEGTNGNPPGKAIAKRNLIWSIFAEHVGFSVWSIWSVMVLFMPQDVYGIDAAGKFYLVAMPTLVGAVMRIPYTVAPAKFGGRNWTIVSALLLLIPTVLTLWVMNNPGTSYTTFMIVAAVAGLGGGNFASSMTNINAFYPQRLKGWALGLNAGGGNIGVPVIQLVGLLVIATVSNTAPEIVCAIYLVLIGLAALGAALFMDNLGNQRSNLGAMAEALRFKHSWVMSFLYIGTFGSFIGFSFAFGQVLQINFLAGGDTAAEASLHAAQIAFIGPLLGSISRPFGGKLADRVGGGRVTLYTFVAMIFGAGVLVVAGVLDDAAAGAPTSAQMIAYVTGFIVLFILSGIGNGSTYKMIPSIFEAKAQGRDDLSREEKAAWSRSMSGALIGFAGAIGALGGVAINIVLRASYVSDAKSATNAFWVFLAFYVVCAIVTWLVFLRMQTSRAGAGEQIGRAASPVPA</sequence>
<feature type="domain" description="Major facilitator superfamily (MFS) profile" evidence="8">
    <location>
        <begin position="241"/>
        <end position="476"/>
    </location>
</feature>
<dbReference type="InterPro" id="IPR036259">
    <property type="entry name" value="MFS_trans_sf"/>
</dbReference>
<keyword evidence="3 7" id="KW-0812">Transmembrane</keyword>
<feature type="transmembrane region" description="Helical" evidence="7">
    <location>
        <begin position="400"/>
        <end position="422"/>
    </location>
</feature>
<comment type="caution">
    <text evidence="9">The sequence shown here is derived from an EMBL/GenBank/DDBJ whole genome shotgun (WGS) entry which is preliminary data.</text>
</comment>